<reference evidence="3" key="3">
    <citation type="journal article" date="2018" name="Mol. Plant Microbe Interact.">
        <title>Genome sequence resources for the wheat stripe rust pathogen (Puccinia striiformis f. sp. tritici) and the barley stripe rust pathogen (Puccinia striiformis f. sp. hordei).</title>
        <authorList>
            <person name="Xia C."/>
            <person name="Wang M."/>
            <person name="Yin C."/>
            <person name="Cornejo O.E."/>
            <person name="Hulbert S.H."/>
            <person name="Chen X."/>
        </authorList>
    </citation>
    <scope>NUCLEOTIDE SEQUENCE [LARGE SCALE GENOMIC DNA]</scope>
    <source>
        <strain evidence="3">93TX-2</strain>
    </source>
</reference>
<reference evidence="3" key="2">
    <citation type="journal article" date="2018" name="BMC Genomics">
        <title>Genomic insights into host adaptation between the wheat stripe rust pathogen (Puccinia striiformis f. sp. tritici) and the barley stripe rust pathogen (Puccinia striiformis f. sp. hordei).</title>
        <authorList>
            <person name="Xia C."/>
            <person name="Wang M."/>
            <person name="Yin C."/>
            <person name="Cornejo O.E."/>
            <person name="Hulbert S.H."/>
            <person name="Chen X."/>
        </authorList>
    </citation>
    <scope>NUCLEOTIDE SEQUENCE [LARGE SCALE GENOMIC DNA]</scope>
    <source>
        <strain evidence="3">93TX-2</strain>
    </source>
</reference>
<feature type="domain" description="Integrase core" evidence="1">
    <location>
        <begin position="42"/>
        <end position="196"/>
    </location>
</feature>
<protein>
    <recommendedName>
        <fullName evidence="1">Integrase core domain-containing protein</fullName>
    </recommendedName>
</protein>
<sequence length="330" mass="38353">YSNLPTHCPEDKITHILKFLAPAQHTQFCTMDNLTRANVIRTVGPNHVWCAHRDNKFQQFGIRIHCFVDHWSRKILGIYAHANTDDPVRIGVYFLQLATLYGGIPRKVSTHYQLEFIDMANFQLKIAQRYGSFAMDVPVDLDFSTQYQPKMEALWTRLFKEHHIPAMEIIFKEQEQGIYDENDEIHRQVKETDYLNRRLLFLFLWIPLFQTSLDQWVHRSNGPRTVHSTTLRGPDFSYSTPEVCGATNEIINVPGQDIELILQTDYPKRPVMHQHTPDWFHQLATTIQHKMALNLEDTSLGDVWSIFHEMLPNICAHLPTPSHAQSQGAP</sequence>
<evidence type="ECO:0000259" key="1">
    <source>
        <dbReference type="Pfam" id="PF24764"/>
    </source>
</evidence>
<dbReference type="AlphaFoldDB" id="A0A2S4UVG9"/>
<name>A0A2S4UVG9_9BASI</name>
<dbReference type="InterPro" id="IPR058913">
    <property type="entry name" value="Integrase_dom_put"/>
</dbReference>
<dbReference type="OrthoDB" id="5946233at2759"/>
<dbReference type="Pfam" id="PF24764">
    <property type="entry name" value="rva_4"/>
    <property type="match status" value="1"/>
</dbReference>
<reference evidence="2 3" key="1">
    <citation type="submission" date="2017-12" db="EMBL/GenBank/DDBJ databases">
        <title>Gene loss provides genomic basis for host adaptation in cereal stripe rust fungi.</title>
        <authorList>
            <person name="Xia C."/>
        </authorList>
    </citation>
    <scope>NUCLEOTIDE SEQUENCE [LARGE SCALE GENOMIC DNA]</scope>
    <source>
        <strain evidence="2 3">93TX-2</strain>
    </source>
</reference>
<feature type="non-terminal residue" evidence="2">
    <location>
        <position position="1"/>
    </location>
</feature>
<keyword evidence="3" id="KW-1185">Reference proteome</keyword>
<proteinExistence type="predicted"/>
<accession>A0A2S4UVG9</accession>
<dbReference type="Proteomes" id="UP000238274">
    <property type="component" value="Unassembled WGS sequence"/>
</dbReference>
<dbReference type="VEuPathDB" id="FungiDB:PSTT_01055"/>
<comment type="caution">
    <text evidence="2">The sequence shown here is derived from an EMBL/GenBank/DDBJ whole genome shotgun (WGS) entry which is preliminary data.</text>
</comment>
<gene>
    <name evidence="2" type="ORF">PSHT_12630</name>
</gene>
<dbReference type="EMBL" id="PKSM01000235">
    <property type="protein sequence ID" value="POW01253.1"/>
    <property type="molecule type" value="Genomic_DNA"/>
</dbReference>
<dbReference type="PANTHER" id="PTHR46177:SF1">
    <property type="entry name" value="INTEGRASE CATALYTIC DOMAIN-CONTAINING PROTEIN"/>
    <property type="match status" value="1"/>
</dbReference>
<dbReference type="VEuPathDB" id="FungiDB:PSHT_12630"/>
<evidence type="ECO:0000313" key="3">
    <source>
        <dbReference type="Proteomes" id="UP000238274"/>
    </source>
</evidence>
<organism evidence="2 3">
    <name type="scientific">Puccinia striiformis</name>
    <dbReference type="NCBI Taxonomy" id="27350"/>
    <lineage>
        <taxon>Eukaryota</taxon>
        <taxon>Fungi</taxon>
        <taxon>Dikarya</taxon>
        <taxon>Basidiomycota</taxon>
        <taxon>Pucciniomycotina</taxon>
        <taxon>Pucciniomycetes</taxon>
        <taxon>Pucciniales</taxon>
        <taxon>Pucciniaceae</taxon>
        <taxon>Puccinia</taxon>
    </lineage>
</organism>
<evidence type="ECO:0000313" key="2">
    <source>
        <dbReference type="EMBL" id="POW01253.1"/>
    </source>
</evidence>
<dbReference type="PANTHER" id="PTHR46177">
    <property type="entry name" value="INTEGRASE CATALYTIC DOMAIN-CONTAINING PROTEIN"/>
    <property type="match status" value="1"/>
</dbReference>